<dbReference type="InterPro" id="IPR035973">
    <property type="entry name" value="Cyt_c_oxidase_su3-like_sf"/>
</dbReference>
<sequence>MTMMSQSLDHTLAANFAAKPVDRTLPLRMLTWLLIVSVIMLFAAFTSAYIVRRSEGNWQEFEFPAGLLWNTIVIALSSVAMQIAYFAAKKDKFGTLKFTLFLTFALGIVFLAGQWFVWEDLVANKIFFGGNNANPSGSFIYVLTGVHGFHLITGLVFLLIILLSTFKFKVHAKNMLSIELCTTYWHFLGGLWIYLYVFLTIFK</sequence>
<feature type="transmembrane region" description="Helical" evidence="7">
    <location>
        <begin position="29"/>
        <end position="51"/>
    </location>
</feature>
<dbReference type="Pfam" id="PF00510">
    <property type="entry name" value="COX3"/>
    <property type="match status" value="1"/>
</dbReference>
<dbReference type="InterPro" id="IPR013833">
    <property type="entry name" value="Cyt_c_oxidase_su3_a-hlx"/>
</dbReference>
<feature type="transmembrane region" description="Helical" evidence="7">
    <location>
        <begin position="138"/>
        <end position="163"/>
    </location>
</feature>
<dbReference type="EMBL" id="JBHSKT010000002">
    <property type="protein sequence ID" value="MFC5269700.1"/>
    <property type="molecule type" value="Genomic_DNA"/>
</dbReference>
<dbReference type="RefSeq" id="WP_378016080.1">
    <property type="nucleotide sequence ID" value="NZ_JBHSKT010000002.1"/>
</dbReference>
<keyword evidence="10" id="KW-1185">Reference proteome</keyword>
<dbReference type="PROSITE" id="PS50253">
    <property type="entry name" value="COX3"/>
    <property type="match status" value="1"/>
</dbReference>
<dbReference type="InterPro" id="IPR000298">
    <property type="entry name" value="Cyt_c_oxidase-like_su3"/>
</dbReference>
<keyword evidence="4 7" id="KW-1133">Transmembrane helix</keyword>
<keyword evidence="3 6" id="KW-0812">Transmembrane</keyword>
<protein>
    <submittedName>
        <fullName evidence="9">Heme-copper oxidase subunit III</fullName>
    </submittedName>
</protein>
<evidence type="ECO:0000256" key="3">
    <source>
        <dbReference type="ARBA" id="ARBA00022692"/>
    </source>
</evidence>
<proteinExistence type="inferred from homology"/>
<comment type="caution">
    <text evidence="9">The sequence shown here is derived from an EMBL/GenBank/DDBJ whole genome shotgun (WGS) entry which is preliminary data.</text>
</comment>
<evidence type="ECO:0000256" key="6">
    <source>
        <dbReference type="RuleBase" id="RU003376"/>
    </source>
</evidence>
<keyword evidence="5 7" id="KW-0472">Membrane</keyword>
<gene>
    <name evidence="9" type="ORF">ACFPIB_03695</name>
</gene>
<organism evidence="9 10">
    <name type="scientific">Adhaeribacter terreus</name>
    <dbReference type="NCBI Taxonomy" id="529703"/>
    <lineage>
        <taxon>Bacteria</taxon>
        <taxon>Pseudomonadati</taxon>
        <taxon>Bacteroidota</taxon>
        <taxon>Cytophagia</taxon>
        <taxon>Cytophagales</taxon>
        <taxon>Hymenobacteraceae</taxon>
        <taxon>Adhaeribacter</taxon>
    </lineage>
</organism>
<evidence type="ECO:0000313" key="10">
    <source>
        <dbReference type="Proteomes" id="UP001596161"/>
    </source>
</evidence>
<evidence type="ECO:0000259" key="8">
    <source>
        <dbReference type="PROSITE" id="PS50253"/>
    </source>
</evidence>
<dbReference type="Gene3D" id="1.20.120.80">
    <property type="entry name" value="Cytochrome c oxidase, subunit III, four-helix bundle"/>
    <property type="match status" value="1"/>
</dbReference>
<evidence type="ECO:0000256" key="7">
    <source>
        <dbReference type="SAM" id="Phobius"/>
    </source>
</evidence>
<evidence type="ECO:0000256" key="5">
    <source>
        <dbReference type="ARBA" id="ARBA00023136"/>
    </source>
</evidence>
<dbReference type="PANTHER" id="PTHR11403">
    <property type="entry name" value="CYTOCHROME C OXIDASE SUBUNIT III"/>
    <property type="match status" value="1"/>
</dbReference>
<comment type="subcellular location">
    <subcellularLocation>
        <location evidence="6">Cell membrane</location>
        <topology evidence="6">Multi-pass membrane protein</topology>
    </subcellularLocation>
    <subcellularLocation>
        <location evidence="1">Membrane</location>
        <topology evidence="1">Multi-pass membrane protein</topology>
    </subcellularLocation>
</comment>
<accession>A0ABW0E9I1</accession>
<feature type="transmembrane region" description="Helical" evidence="7">
    <location>
        <begin position="63"/>
        <end position="86"/>
    </location>
</feature>
<reference evidence="10" key="1">
    <citation type="journal article" date="2019" name="Int. J. Syst. Evol. Microbiol.">
        <title>The Global Catalogue of Microorganisms (GCM) 10K type strain sequencing project: providing services to taxonomists for standard genome sequencing and annotation.</title>
        <authorList>
            <consortium name="The Broad Institute Genomics Platform"/>
            <consortium name="The Broad Institute Genome Sequencing Center for Infectious Disease"/>
            <person name="Wu L."/>
            <person name="Ma J."/>
        </authorList>
    </citation>
    <scope>NUCLEOTIDE SEQUENCE [LARGE SCALE GENOMIC DNA]</scope>
    <source>
        <strain evidence="10">KACC 12602</strain>
    </source>
</reference>
<feature type="transmembrane region" description="Helical" evidence="7">
    <location>
        <begin position="98"/>
        <end position="118"/>
    </location>
</feature>
<evidence type="ECO:0000256" key="4">
    <source>
        <dbReference type="ARBA" id="ARBA00022989"/>
    </source>
</evidence>
<name>A0ABW0E9I1_9BACT</name>
<dbReference type="SUPFAM" id="SSF81452">
    <property type="entry name" value="Cytochrome c oxidase subunit III-like"/>
    <property type="match status" value="1"/>
</dbReference>
<dbReference type="Proteomes" id="UP001596161">
    <property type="component" value="Unassembled WGS sequence"/>
</dbReference>
<evidence type="ECO:0000256" key="1">
    <source>
        <dbReference type="ARBA" id="ARBA00004141"/>
    </source>
</evidence>
<evidence type="ECO:0000256" key="2">
    <source>
        <dbReference type="ARBA" id="ARBA00010581"/>
    </source>
</evidence>
<dbReference type="InterPro" id="IPR024791">
    <property type="entry name" value="Cyt_c/ubiquinol_Oxase_su3"/>
</dbReference>
<feature type="domain" description="Heme-copper oxidase subunit III family profile" evidence="8">
    <location>
        <begin position="27"/>
        <end position="203"/>
    </location>
</feature>
<comment type="similarity">
    <text evidence="2 6">Belongs to the cytochrome c oxidase subunit 3 family.</text>
</comment>
<feature type="transmembrane region" description="Helical" evidence="7">
    <location>
        <begin position="184"/>
        <end position="202"/>
    </location>
</feature>
<dbReference type="PANTHER" id="PTHR11403:SF10">
    <property type="entry name" value="CYTOCHROME C OXIDASE"/>
    <property type="match status" value="1"/>
</dbReference>
<evidence type="ECO:0000313" key="9">
    <source>
        <dbReference type="EMBL" id="MFC5269700.1"/>
    </source>
</evidence>